<comment type="caution">
    <text evidence="1">The sequence shown here is derived from an EMBL/GenBank/DDBJ whole genome shotgun (WGS) entry which is preliminary data.</text>
</comment>
<protein>
    <submittedName>
        <fullName evidence="1">Uncharacterized protein</fullName>
    </submittedName>
</protein>
<sequence>MNAVSSKTTLINSRALRITDTHLIHIKQDDVDAWFNTRSINGAVSNTIIGSGIFNFTRQNDHILTLKPLLALRQPCFNAAKALSLQGAAT</sequence>
<organism evidence="1 2">
    <name type="scientific">Cellvibrio polysaccharolyticus</name>
    <dbReference type="NCBI Taxonomy" id="2082724"/>
    <lineage>
        <taxon>Bacteria</taxon>
        <taxon>Pseudomonadati</taxon>
        <taxon>Pseudomonadota</taxon>
        <taxon>Gammaproteobacteria</taxon>
        <taxon>Cellvibrionales</taxon>
        <taxon>Cellvibrionaceae</taxon>
        <taxon>Cellvibrio</taxon>
    </lineage>
</organism>
<dbReference type="RefSeq" id="WP_193908165.1">
    <property type="nucleotide sequence ID" value="NZ_PRDL01000001.1"/>
</dbReference>
<gene>
    <name evidence="1" type="ORF">C4F51_06350</name>
</gene>
<evidence type="ECO:0000313" key="2">
    <source>
        <dbReference type="Proteomes" id="UP000652567"/>
    </source>
</evidence>
<name>A0A928V664_9GAMM</name>
<dbReference type="EMBL" id="PRDL01000001">
    <property type="protein sequence ID" value="MBE8716809.1"/>
    <property type="molecule type" value="Genomic_DNA"/>
</dbReference>
<evidence type="ECO:0000313" key="1">
    <source>
        <dbReference type="EMBL" id="MBE8716809.1"/>
    </source>
</evidence>
<reference evidence="1" key="1">
    <citation type="submission" date="2018-07" db="EMBL/GenBank/DDBJ databases">
        <title>Genome assembly of strain Ka43.</title>
        <authorList>
            <person name="Kukolya J."/>
            <person name="Nagy I."/>
            <person name="Horvath B."/>
            <person name="Toth A."/>
        </authorList>
    </citation>
    <scope>NUCLEOTIDE SEQUENCE</scope>
    <source>
        <strain evidence="1">KB43</strain>
    </source>
</reference>
<dbReference type="AlphaFoldDB" id="A0A928V664"/>
<accession>A0A928V664</accession>
<keyword evidence="2" id="KW-1185">Reference proteome</keyword>
<dbReference type="Proteomes" id="UP000652567">
    <property type="component" value="Unassembled WGS sequence"/>
</dbReference>
<proteinExistence type="predicted"/>